<gene>
    <name evidence="11" type="ORF">EUB48_13850</name>
</gene>
<sequence length="519" mass="55757">MASTSNFIEQPPLEGSMRMWGTLAVSAATFMNVLDSSIANVSLPAIAGDLGVSANQGTWVITSFAVANAISVPLTGWLSQRFGQVRVFVTSVLLFVLSSWLCGLAPNMTVLIAFRVLQGFVAGPMIPLSQSLLLASYPKALAGLAMAMWSMTVLIAPVVGPLLGGWITDNISWPWIFYINIPVGIMAAIAIWSIFRKRENVTQKLPIDTVGLIALVIWVGAMQIMLDNGKDLDWFHSNVIITLAVTAVLGFVFFLIWELTEKHPVVDLSLFMGRNFWAGTVAISVGYGVFFGNVVLLPLWLQQYMGYTATEAGMVLAPVGIFALILSPIVGKGLGRFDARPFATFSFLIFALVLWMRSLFNTQADFGTIMVPTIIQGVAMAFFFIPLTTVTLSGLPQQRIPAATGLFNFVRITAGGFGTSITTTLWENRAAMHHAHLAEAVTNGSQAARSTLAGLQAAGMSPAQALAQINRLVDQQSFMLAANDLFYVSAVIFVVLIPLIWLTHPKHGTGGASAAAGAH</sequence>
<evidence type="ECO:0000313" key="11">
    <source>
        <dbReference type="EMBL" id="QDL38249.1"/>
    </source>
</evidence>
<keyword evidence="4" id="KW-1003">Cell membrane</keyword>
<dbReference type="InterPro" id="IPR036259">
    <property type="entry name" value="MFS_trans_sf"/>
</dbReference>
<dbReference type="FunFam" id="1.20.1720.10:FF:000002">
    <property type="entry name" value="Multidrug resistance protein B"/>
    <property type="match status" value="1"/>
</dbReference>
<comment type="similarity">
    <text evidence="2">Belongs to the major facilitator superfamily. EmrB family.</text>
</comment>
<dbReference type="GO" id="GO:0015721">
    <property type="term" value="P:bile acid and bile salt transport"/>
    <property type="evidence" value="ECO:0007669"/>
    <property type="project" value="UniProtKB-ARBA"/>
</dbReference>
<dbReference type="OrthoDB" id="9807274at2"/>
<evidence type="ECO:0000256" key="4">
    <source>
        <dbReference type="ARBA" id="ARBA00022475"/>
    </source>
</evidence>
<feature type="transmembrane region" description="Helical" evidence="9">
    <location>
        <begin position="485"/>
        <end position="503"/>
    </location>
</feature>
<evidence type="ECO:0000256" key="2">
    <source>
        <dbReference type="ARBA" id="ARBA00008537"/>
    </source>
</evidence>
<dbReference type="CDD" id="cd17503">
    <property type="entry name" value="MFS_LmrB_MDR_like"/>
    <property type="match status" value="1"/>
</dbReference>
<dbReference type="Gene3D" id="1.20.1720.10">
    <property type="entry name" value="Multidrug resistance protein D"/>
    <property type="match status" value="1"/>
</dbReference>
<comment type="subcellular location">
    <subcellularLocation>
        <location evidence="1">Cell inner membrane</location>
        <topology evidence="1">Multi-pass membrane protein</topology>
    </subcellularLocation>
</comment>
<feature type="transmembrane region" description="Helical" evidence="9">
    <location>
        <begin position="207"/>
        <end position="226"/>
    </location>
</feature>
<keyword evidence="3" id="KW-0813">Transport</keyword>
<dbReference type="SUPFAM" id="SSF103473">
    <property type="entry name" value="MFS general substrate transporter"/>
    <property type="match status" value="1"/>
</dbReference>
<dbReference type="Gene3D" id="1.20.1250.20">
    <property type="entry name" value="MFS general substrate transporter like domains"/>
    <property type="match status" value="1"/>
</dbReference>
<name>A0A515DCX9_9BURK</name>
<keyword evidence="8 9" id="KW-0472">Membrane</keyword>
<keyword evidence="6 9" id="KW-0812">Transmembrane</keyword>
<feature type="transmembrane region" description="Helical" evidence="9">
    <location>
        <begin position="141"/>
        <end position="163"/>
    </location>
</feature>
<feature type="transmembrane region" description="Helical" evidence="9">
    <location>
        <begin position="238"/>
        <end position="257"/>
    </location>
</feature>
<keyword evidence="12" id="KW-1185">Reference proteome</keyword>
<dbReference type="NCBIfam" id="TIGR00711">
    <property type="entry name" value="efflux_EmrB"/>
    <property type="match status" value="1"/>
</dbReference>
<keyword evidence="5" id="KW-0997">Cell inner membrane</keyword>
<dbReference type="GO" id="GO:0022857">
    <property type="term" value="F:transmembrane transporter activity"/>
    <property type="evidence" value="ECO:0007669"/>
    <property type="project" value="InterPro"/>
</dbReference>
<evidence type="ECO:0000313" key="12">
    <source>
        <dbReference type="Proteomes" id="UP000316798"/>
    </source>
</evidence>
<evidence type="ECO:0000256" key="7">
    <source>
        <dbReference type="ARBA" id="ARBA00022989"/>
    </source>
</evidence>
<evidence type="ECO:0000256" key="6">
    <source>
        <dbReference type="ARBA" id="ARBA00022692"/>
    </source>
</evidence>
<dbReference type="InterPro" id="IPR004638">
    <property type="entry name" value="EmrB-like"/>
</dbReference>
<dbReference type="GO" id="GO:0005886">
    <property type="term" value="C:plasma membrane"/>
    <property type="evidence" value="ECO:0007669"/>
    <property type="project" value="UniProtKB-SubCell"/>
</dbReference>
<feature type="transmembrane region" description="Helical" evidence="9">
    <location>
        <begin position="20"/>
        <end position="39"/>
    </location>
</feature>
<dbReference type="EMBL" id="CP035503">
    <property type="protein sequence ID" value="QDL38249.1"/>
    <property type="molecule type" value="Genomic_DNA"/>
</dbReference>
<dbReference type="RefSeq" id="WP_142819668.1">
    <property type="nucleotide sequence ID" value="NZ_CP035503.1"/>
</dbReference>
<dbReference type="PANTHER" id="PTHR42718:SF9">
    <property type="entry name" value="MAJOR FACILITATOR SUPERFAMILY MULTIDRUG TRANSPORTER MFSC"/>
    <property type="match status" value="1"/>
</dbReference>
<dbReference type="InterPro" id="IPR011701">
    <property type="entry name" value="MFS"/>
</dbReference>
<proteinExistence type="inferred from homology"/>
<evidence type="ECO:0000256" key="3">
    <source>
        <dbReference type="ARBA" id="ARBA00022448"/>
    </source>
</evidence>
<dbReference type="KEGG" id="rhf:EUB48_13850"/>
<feature type="transmembrane region" description="Helical" evidence="9">
    <location>
        <begin position="277"/>
        <end position="300"/>
    </location>
</feature>
<feature type="transmembrane region" description="Helical" evidence="9">
    <location>
        <begin position="59"/>
        <end position="78"/>
    </location>
</feature>
<evidence type="ECO:0000256" key="8">
    <source>
        <dbReference type="ARBA" id="ARBA00023136"/>
    </source>
</evidence>
<accession>A0A515DCX9</accession>
<feature type="transmembrane region" description="Helical" evidence="9">
    <location>
        <begin position="342"/>
        <end position="360"/>
    </location>
</feature>
<feature type="transmembrane region" description="Helical" evidence="9">
    <location>
        <begin position="366"/>
        <end position="390"/>
    </location>
</feature>
<feature type="transmembrane region" description="Helical" evidence="9">
    <location>
        <begin position="312"/>
        <end position="330"/>
    </location>
</feature>
<dbReference type="Proteomes" id="UP000316798">
    <property type="component" value="Chromosome"/>
</dbReference>
<evidence type="ECO:0000256" key="5">
    <source>
        <dbReference type="ARBA" id="ARBA00022519"/>
    </source>
</evidence>
<organism evidence="11 12">
    <name type="scientific">Rhodoferax sediminis</name>
    <dbReference type="NCBI Taxonomy" id="2509614"/>
    <lineage>
        <taxon>Bacteria</taxon>
        <taxon>Pseudomonadati</taxon>
        <taxon>Pseudomonadota</taxon>
        <taxon>Betaproteobacteria</taxon>
        <taxon>Burkholderiales</taxon>
        <taxon>Comamonadaceae</taxon>
        <taxon>Rhodoferax</taxon>
    </lineage>
</organism>
<reference evidence="11 12" key="1">
    <citation type="submission" date="2019-01" db="EMBL/GenBank/DDBJ databases">
        <title>Genomic insights into a novel species Rhodoferax sp.</title>
        <authorList>
            <person name="Jin L."/>
        </authorList>
    </citation>
    <scope>NUCLEOTIDE SEQUENCE [LARGE SCALE GENOMIC DNA]</scope>
    <source>
        <strain evidence="11 12">CHu59-6-5</strain>
    </source>
</reference>
<feature type="domain" description="Major facilitator superfamily (MFS) profile" evidence="10">
    <location>
        <begin position="21"/>
        <end position="508"/>
    </location>
</feature>
<feature type="transmembrane region" description="Helical" evidence="9">
    <location>
        <begin position="175"/>
        <end position="195"/>
    </location>
</feature>
<dbReference type="GO" id="GO:1990961">
    <property type="term" value="P:xenobiotic detoxification by transmembrane export across the plasma membrane"/>
    <property type="evidence" value="ECO:0007669"/>
    <property type="project" value="UniProtKB-ARBA"/>
</dbReference>
<dbReference type="AlphaFoldDB" id="A0A515DCX9"/>
<feature type="transmembrane region" description="Helical" evidence="9">
    <location>
        <begin position="85"/>
        <end position="106"/>
    </location>
</feature>
<protein>
    <submittedName>
        <fullName evidence="11">DHA2 family efflux MFS transporter permease subunit</fullName>
    </submittedName>
</protein>
<dbReference type="InterPro" id="IPR020846">
    <property type="entry name" value="MFS_dom"/>
</dbReference>
<dbReference type="PROSITE" id="PS50850">
    <property type="entry name" value="MFS"/>
    <property type="match status" value="1"/>
</dbReference>
<dbReference type="PANTHER" id="PTHR42718">
    <property type="entry name" value="MAJOR FACILITATOR SUPERFAMILY MULTIDRUG TRANSPORTER MFSC"/>
    <property type="match status" value="1"/>
</dbReference>
<dbReference type="Pfam" id="PF07690">
    <property type="entry name" value="MFS_1"/>
    <property type="match status" value="1"/>
</dbReference>
<evidence type="ECO:0000256" key="9">
    <source>
        <dbReference type="SAM" id="Phobius"/>
    </source>
</evidence>
<evidence type="ECO:0000259" key="10">
    <source>
        <dbReference type="PROSITE" id="PS50850"/>
    </source>
</evidence>
<evidence type="ECO:0000256" key="1">
    <source>
        <dbReference type="ARBA" id="ARBA00004429"/>
    </source>
</evidence>
<keyword evidence="7 9" id="KW-1133">Transmembrane helix</keyword>